<dbReference type="Proteomes" id="UP000307169">
    <property type="component" value="Unassembled WGS sequence"/>
</dbReference>
<comment type="caution">
    <text evidence="2">The sequence shown here is derived from an EMBL/GenBank/DDBJ whole genome shotgun (WGS) entry which is preliminary data.</text>
</comment>
<feature type="region of interest" description="Disordered" evidence="1">
    <location>
        <begin position="1"/>
        <end position="58"/>
    </location>
</feature>
<proteinExistence type="predicted"/>
<protein>
    <submittedName>
        <fullName evidence="2">Uncharacterized protein</fullName>
    </submittedName>
</protein>
<name>A0A4T0NP91_9BASI</name>
<dbReference type="Proteomes" id="UP000305647">
    <property type="component" value="Unassembled WGS sequence"/>
</dbReference>
<dbReference type="AlphaFoldDB" id="A0A4T0NP91"/>
<dbReference type="EMBL" id="SPRO01000031">
    <property type="protein sequence ID" value="TIC29054.1"/>
    <property type="molecule type" value="Genomic_DNA"/>
</dbReference>
<feature type="compositionally biased region" description="Polar residues" evidence="1">
    <location>
        <begin position="19"/>
        <end position="31"/>
    </location>
</feature>
<evidence type="ECO:0000313" key="2">
    <source>
        <dbReference type="EMBL" id="TIB99120.1"/>
    </source>
</evidence>
<gene>
    <name evidence="3" type="ORF">E3Q10_02781</name>
    <name evidence="2" type="ORF">E3Q17_02698</name>
</gene>
<dbReference type="EMBL" id="SPRH01000032">
    <property type="protein sequence ID" value="TIB99120.1"/>
    <property type="molecule type" value="Genomic_DNA"/>
</dbReference>
<evidence type="ECO:0000313" key="3">
    <source>
        <dbReference type="EMBL" id="TIC29054.1"/>
    </source>
</evidence>
<organism evidence="2 5">
    <name type="scientific">Wallemia mellicola</name>
    <dbReference type="NCBI Taxonomy" id="1708541"/>
    <lineage>
        <taxon>Eukaryota</taxon>
        <taxon>Fungi</taxon>
        <taxon>Dikarya</taxon>
        <taxon>Basidiomycota</taxon>
        <taxon>Wallemiomycotina</taxon>
        <taxon>Wallemiomycetes</taxon>
        <taxon>Wallemiales</taxon>
        <taxon>Wallemiaceae</taxon>
        <taxon>Wallemia</taxon>
    </lineage>
</organism>
<evidence type="ECO:0000313" key="5">
    <source>
        <dbReference type="Proteomes" id="UP000307169"/>
    </source>
</evidence>
<reference evidence="4 5" key="1">
    <citation type="submission" date="2019-03" db="EMBL/GenBank/DDBJ databases">
        <title>Sequencing 25 genomes of Wallemia mellicola.</title>
        <authorList>
            <person name="Gostincar C."/>
        </authorList>
    </citation>
    <scope>NUCLEOTIDE SEQUENCE [LARGE SCALE GENOMIC DNA]</scope>
    <source>
        <strain evidence="2 5">EXF-1262</strain>
        <strain evidence="3 4">EXF-8738</strain>
    </source>
</reference>
<evidence type="ECO:0000256" key="1">
    <source>
        <dbReference type="SAM" id="MobiDB-lite"/>
    </source>
</evidence>
<evidence type="ECO:0000313" key="4">
    <source>
        <dbReference type="Proteomes" id="UP000305647"/>
    </source>
</evidence>
<accession>A0A4T0NP91</accession>
<sequence length="298" mass="33562">MVMSSEEMNKVTRVPSIADSRSCSPISATQSTREDVADQTTEETVTKKRKQGSLGERSHKAMKVCEAVSAAANISDTDSDIIHKIHTVTNKETTKLNHDKQDAGTTSTLTQQQLSIPFERLSQDTLTTRGTTDKMLQKRVTALEETVAGYDNLFTQLHTLQMSNKMKTIESNQKRNIAAIGELKKKATIFKKRGVSQLLSTHINERFENFGKDLDTVKINIEEAANDIDSIYTEFEEITDAINVRLDAIEHSQSIDEGVQISILKAQIEQLEKDKEDIKKDKNWFRFLLSKEIPISLD</sequence>